<dbReference type="SUPFAM" id="SSF56059">
    <property type="entry name" value="Glutathione synthetase ATP-binding domain-like"/>
    <property type="match status" value="1"/>
</dbReference>
<reference evidence="8 9" key="1">
    <citation type="submission" date="2019-06" db="EMBL/GenBank/DDBJ databases">
        <title>Metagenome assembled Genome of Spiribacter salinus SL48-SHIP from the microbial mat of Salt Lake 48 (Novosibirsk region, Russia).</title>
        <authorList>
            <person name="Shipova A."/>
            <person name="Rozanov A.S."/>
            <person name="Bryanskaya A.V."/>
            <person name="Peltek S.E."/>
        </authorList>
    </citation>
    <scope>NUCLEOTIDE SEQUENCE [LARGE SCALE GENOMIC DNA]</scope>
    <source>
        <strain evidence="8">SL48-SHIP-2</strain>
    </source>
</reference>
<dbReference type="InterPro" id="IPR005809">
    <property type="entry name" value="Succ_CoA_ligase-like_bsu"/>
</dbReference>
<evidence type="ECO:0000256" key="2">
    <source>
        <dbReference type="ARBA" id="ARBA00022598"/>
    </source>
</evidence>
<dbReference type="InterPro" id="IPR005811">
    <property type="entry name" value="SUCC_ACL_C"/>
</dbReference>
<dbReference type="PANTHER" id="PTHR11815">
    <property type="entry name" value="SUCCINYL-COA SYNTHETASE BETA CHAIN"/>
    <property type="match status" value="1"/>
</dbReference>
<feature type="domain" description="ATP-grasp fold succinyl-CoA synthetase-type" evidence="7">
    <location>
        <begin position="3"/>
        <end position="184"/>
    </location>
</feature>
<dbReference type="GO" id="GO:0042709">
    <property type="term" value="C:succinate-CoA ligase complex"/>
    <property type="evidence" value="ECO:0007669"/>
    <property type="project" value="TreeGrafter"/>
</dbReference>
<protein>
    <submittedName>
        <fullName evidence="8">Uncharacterized protein</fullName>
    </submittedName>
</protein>
<evidence type="ECO:0000256" key="5">
    <source>
        <dbReference type="ARBA" id="ARBA00022842"/>
    </source>
</evidence>
<keyword evidence="4" id="KW-0547">Nucleotide-binding</keyword>
<dbReference type="Proteomes" id="UP000315400">
    <property type="component" value="Unassembled WGS sequence"/>
</dbReference>
<evidence type="ECO:0000259" key="7">
    <source>
        <dbReference type="Pfam" id="PF08442"/>
    </source>
</evidence>
<dbReference type="GO" id="GO:0005524">
    <property type="term" value="F:ATP binding"/>
    <property type="evidence" value="ECO:0007669"/>
    <property type="project" value="InterPro"/>
</dbReference>
<dbReference type="PANTHER" id="PTHR11815:SF10">
    <property type="entry name" value="SUCCINATE--COA LIGASE [GDP-FORMING] SUBUNIT BETA, MITOCHONDRIAL"/>
    <property type="match status" value="1"/>
</dbReference>
<evidence type="ECO:0000256" key="3">
    <source>
        <dbReference type="ARBA" id="ARBA00022723"/>
    </source>
</evidence>
<dbReference type="GO" id="GO:0006099">
    <property type="term" value="P:tricarboxylic acid cycle"/>
    <property type="evidence" value="ECO:0007669"/>
    <property type="project" value="UniProtKB-KW"/>
</dbReference>
<dbReference type="AlphaFoldDB" id="A0A540VTY7"/>
<keyword evidence="1" id="KW-0816">Tricarboxylic acid cycle</keyword>
<sequence>MNLLECDGKTLLAEYGCPIPEGTLWPALPDGCDRFVVKAQIPAGKRGLQGGIRFAETRAEVNSFAKDLTGQWIGEHEIAGIYIEQRLNITRECYLAITLDRDHGHETLLASNVGGTSIESGAEERLVRLPIDPLLGLRTFHAAEVARVLSDNADTRDQVMAIIMAMYRLAHEEDAELVEINPLAILEDGRVMAADAKIALDDNAAFRRVYEPEFVSAARSHTSLEQALAAAGTVGIEIDPGGEVIAVASGAGLMMATLDLLSDAGVAVRCVIDLGGAVLAGGDGLRRVFEVVASARPKVTFFNAFLHTGHCDEFARMLQDAQQAVPLDGEVIVRLNGRNAQAGHDILHGRDFQIFEKLEPAIAALHCHMTRREHE</sequence>
<keyword evidence="5" id="KW-0460">Magnesium</keyword>
<evidence type="ECO:0000256" key="4">
    <source>
        <dbReference type="ARBA" id="ARBA00022741"/>
    </source>
</evidence>
<dbReference type="EMBL" id="VIFK01000020">
    <property type="protein sequence ID" value="TQF00193.1"/>
    <property type="molecule type" value="Genomic_DNA"/>
</dbReference>
<organism evidence="8 9">
    <name type="scientific">Spiribacter salinus</name>
    <dbReference type="NCBI Taxonomy" id="1335746"/>
    <lineage>
        <taxon>Bacteria</taxon>
        <taxon>Pseudomonadati</taxon>
        <taxon>Pseudomonadota</taxon>
        <taxon>Gammaproteobacteria</taxon>
        <taxon>Chromatiales</taxon>
        <taxon>Ectothiorhodospiraceae</taxon>
        <taxon>Spiribacter</taxon>
    </lineage>
</organism>
<feature type="domain" description="ATP-citrate synthase/succinyl-CoA ligase C-terminal" evidence="6">
    <location>
        <begin position="248"/>
        <end position="357"/>
    </location>
</feature>
<comment type="caution">
    <text evidence="8">The sequence shown here is derived from an EMBL/GenBank/DDBJ whole genome shotgun (WGS) entry which is preliminary data.</text>
</comment>
<dbReference type="InterPro" id="IPR013650">
    <property type="entry name" value="ATP-grasp_succ-CoA_synth-type"/>
</dbReference>
<gene>
    <name evidence="8" type="ORF">FKY71_04600</name>
</gene>
<name>A0A540VTY7_9GAMM</name>
<dbReference type="Pfam" id="PF08442">
    <property type="entry name" value="ATP-grasp_2"/>
    <property type="match status" value="1"/>
</dbReference>
<proteinExistence type="predicted"/>
<accession>A0A540VTY7</accession>
<keyword evidence="3" id="KW-0479">Metal-binding</keyword>
<dbReference type="Gene3D" id="3.30.1490.20">
    <property type="entry name" value="ATP-grasp fold, A domain"/>
    <property type="match status" value="1"/>
</dbReference>
<dbReference type="GO" id="GO:0046872">
    <property type="term" value="F:metal ion binding"/>
    <property type="evidence" value="ECO:0007669"/>
    <property type="project" value="UniProtKB-KW"/>
</dbReference>
<dbReference type="Gene3D" id="3.40.50.261">
    <property type="entry name" value="Succinyl-CoA synthetase domains"/>
    <property type="match status" value="1"/>
</dbReference>
<evidence type="ECO:0000256" key="1">
    <source>
        <dbReference type="ARBA" id="ARBA00022532"/>
    </source>
</evidence>
<evidence type="ECO:0000313" key="9">
    <source>
        <dbReference type="Proteomes" id="UP000315400"/>
    </source>
</evidence>
<evidence type="ECO:0000259" key="6">
    <source>
        <dbReference type="Pfam" id="PF00549"/>
    </source>
</evidence>
<dbReference type="Gene3D" id="3.30.470.20">
    <property type="entry name" value="ATP-grasp fold, B domain"/>
    <property type="match status" value="1"/>
</dbReference>
<dbReference type="Pfam" id="PF00549">
    <property type="entry name" value="Ligase_CoA"/>
    <property type="match status" value="1"/>
</dbReference>
<dbReference type="GO" id="GO:0004775">
    <property type="term" value="F:succinate-CoA ligase (ADP-forming) activity"/>
    <property type="evidence" value="ECO:0007669"/>
    <property type="project" value="TreeGrafter"/>
</dbReference>
<dbReference type="PIRSF" id="PIRSF001554">
    <property type="entry name" value="SucCS_beta"/>
    <property type="match status" value="1"/>
</dbReference>
<evidence type="ECO:0000313" key="8">
    <source>
        <dbReference type="EMBL" id="TQF00193.1"/>
    </source>
</evidence>
<dbReference type="GO" id="GO:0006104">
    <property type="term" value="P:succinyl-CoA metabolic process"/>
    <property type="evidence" value="ECO:0007669"/>
    <property type="project" value="TreeGrafter"/>
</dbReference>
<keyword evidence="2" id="KW-0436">Ligase</keyword>
<dbReference type="SUPFAM" id="SSF52210">
    <property type="entry name" value="Succinyl-CoA synthetase domains"/>
    <property type="match status" value="1"/>
</dbReference>
<dbReference type="InterPro" id="IPR013815">
    <property type="entry name" value="ATP_grasp_subdomain_1"/>
</dbReference>
<dbReference type="InterPro" id="IPR016102">
    <property type="entry name" value="Succinyl-CoA_synth-like"/>
</dbReference>